<evidence type="ECO:0000313" key="2">
    <source>
        <dbReference type="EMBL" id="OAO92619.1"/>
    </source>
</evidence>
<dbReference type="GO" id="GO:0008757">
    <property type="term" value="F:S-adenosylmethionine-dependent methyltransferase activity"/>
    <property type="evidence" value="ECO:0007669"/>
    <property type="project" value="InterPro"/>
</dbReference>
<dbReference type="AlphaFoldDB" id="A0A178UG50"/>
<protein>
    <recommendedName>
        <fullName evidence="1">Methyltransferase type 11 domain-containing protein</fullName>
    </recommendedName>
</protein>
<dbReference type="SUPFAM" id="SSF53335">
    <property type="entry name" value="S-adenosyl-L-methionine-dependent methyltransferases"/>
    <property type="match status" value="1"/>
</dbReference>
<accession>A0A178UG50</accession>
<evidence type="ECO:0000313" key="3">
    <source>
        <dbReference type="Proteomes" id="UP000078284"/>
    </source>
</evidence>
<proteinExistence type="predicted"/>
<dbReference type="PANTHER" id="PTHR44575">
    <property type="entry name" value="OS01G0589200 PROTEIN"/>
    <property type="match status" value="1"/>
</dbReference>
<dbReference type="Gene3D" id="3.40.50.150">
    <property type="entry name" value="Vaccinia Virus protein VP39"/>
    <property type="match status" value="1"/>
</dbReference>
<sequence length="157" mass="17768">MHQILDLTNFASILQVAEHYESVVATDVSESQLKLATPHPKINYRHTPTSMTDDELVELIGGENSVDLITVAQGVHWFDLPRFYSVATRLLRKPGGIIAVWGYNDVIVSPEFDAVQYRLHATTLSFWKYPYIQHIFDSYEALPFPFENVGMGSEGSH</sequence>
<organism evidence="2 3">
    <name type="scientific">Arabidopsis thaliana</name>
    <name type="common">Mouse-ear cress</name>
    <dbReference type="NCBI Taxonomy" id="3702"/>
    <lineage>
        <taxon>Eukaryota</taxon>
        <taxon>Viridiplantae</taxon>
        <taxon>Streptophyta</taxon>
        <taxon>Embryophyta</taxon>
        <taxon>Tracheophyta</taxon>
        <taxon>Spermatophyta</taxon>
        <taxon>Magnoliopsida</taxon>
        <taxon>eudicotyledons</taxon>
        <taxon>Gunneridae</taxon>
        <taxon>Pentapetalae</taxon>
        <taxon>rosids</taxon>
        <taxon>malvids</taxon>
        <taxon>Brassicales</taxon>
        <taxon>Brassicaceae</taxon>
        <taxon>Camelineae</taxon>
        <taxon>Arabidopsis</taxon>
    </lineage>
</organism>
<dbReference type="PANTHER" id="PTHR44575:SF2">
    <property type="entry name" value="OS01G0589200 PROTEIN"/>
    <property type="match status" value="1"/>
</dbReference>
<gene>
    <name evidence="2" type="ordered locus">AXX17_At5g10490</name>
</gene>
<reference evidence="3" key="1">
    <citation type="journal article" date="2016" name="Proc. Natl. Acad. Sci. U.S.A.">
        <title>Chromosome-level assembly of Arabidopsis thaliana Ler reveals the extent of translocation and inversion polymorphisms.</title>
        <authorList>
            <person name="Zapata L."/>
            <person name="Ding J."/>
            <person name="Willing E.M."/>
            <person name="Hartwig B."/>
            <person name="Bezdan D."/>
            <person name="Jiao W.B."/>
            <person name="Patel V."/>
            <person name="Velikkakam James G."/>
            <person name="Koornneef M."/>
            <person name="Ossowski S."/>
            <person name="Schneeberger K."/>
        </authorList>
    </citation>
    <scope>NUCLEOTIDE SEQUENCE [LARGE SCALE GENOMIC DNA]</scope>
    <source>
        <strain evidence="3">cv. Landsberg erecta</strain>
    </source>
</reference>
<dbReference type="InterPro" id="IPR013216">
    <property type="entry name" value="Methyltransf_11"/>
</dbReference>
<dbReference type="Pfam" id="PF08241">
    <property type="entry name" value="Methyltransf_11"/>
    <property type="match status" value="1"/>
</dbReference>
<name>A0A178UG50_ARATH</name>
<dbReference type="InterPro" id="IPR029063">
    <property type="entry name" value="SAM-dependent_MTases_sf"/>
</dbReference>
<evidence type="ECO:0000259" key="1">
    <source>
        <dbReference type="Pfam" id="PF08241"/>
    </source>
</evidence>
<comment type="caution">
    <text evidence="2">The sequence shown here is derived from an EMBL/GenBank/DDBJ whole genome shotgun (WGS) entry which is preliminary data.</text>
</comment>
<feature type="domain" description="Methyltransferase type 11" evidence="1">
    <location>
        <begin position="15"/>
        <end position="99"/>
    </location>
</feature>
<dbReference type="Proteomes" id="UP000078284">
    <property type="component" value="Chromosome 5"/>
</dbReference>
<dbReference type="CDD" id="cd02440">
    <property type="entry name" value="AdoMet_MTases"/>
    <property type="match status" value="1"/>
</dbReference>
<dbReference type="EMBL" id="LUHQ01000005">
    <property type="protein sequence ID" value="OAO92619.1"/>
    <property type="molecule type" value="Genomic_DNA"/>
</dbReference>